<keyword evidence="3" id="KW-1185">Reference proteome</keyword>
<dbReference type="EMBL" id="JAPTMY010000001">
    <property type="protein sequence ID" value="MCZ0856562.1"/>
    <property type="molecule type" value="Genomic_DNA"/>
</dbReference>
<feature type="transmembrane region" description="Helical" evidence="1">
    <location>
        <begin position="41"/>
        <end position="70"/>
    </location>
</feature>
<gene>
    <name evidence="2" type="ORF">OHJ16_00670</name>
</gene>
<dbReference type="RefSeq" id="WP_268916343.1">
    <property type="nucleotide sequence ID" value="NZ_JAPTMY010000001.1"/>
</dbReference>
<keyword evidence="1" id="KW-0472">Membrane</keyword>
<reference evidence="2" key="1">
    <citation type="submission" date="2022-10" db="EMBL/GenBank/DDBJ databases">
        <title>Genome sequence of Actinomyces israelii ATCC 10048.</title>
        <authorList>
            <person name="Watt R.M."/>
            <person name="Tong W.M."/>
        </authorList>
    </citation>
    <scope>NUCLEOTIDE SEQUENCE</scope>
    <source>
        <strain evidence="2">ATCC 10048</strain>
    </source>
</reference>
<protein>
    <submittedName>
        <fullName evidence="2">DUF3159 domain-containing protein</fullName>
    </submittedName>
</protein>
<comment type="caution">
    <text evidence="2">The sequence shown here is derived from an EMBL/GenBank/DDBJ whole genome shotgun (WGS) entry which is preliminary data.</text>
</comment>
<keyword evidence="1" id="KW-0812">Transmembrane</keyword>
<accession>A0ABT4I4A9</accession>
<feature type="transmembrane region" description="Helical" evidence="1">
    <location>
        <begin position="105"/>
        <end position="126"/>
    </location>
</feature>
<sequence length="238" mass="24515">MRTTDAPRTATGLGALDADRFDVAAAVGGWRGVLESAVPTLVFVIIMAVAPTALAAALVASLAVSAVALIARLAQRQGLRQVAGGALVALVSAAWAWHSGRASNFYATGLAVNAAWLAACLGSLLARRPVVGVLMELWRPTGPGGATSAEDGGGPAARGSWRTDPARAGIRRRYVTGTGVLTAMFALRLLVEAPLYLAGEASVGALGVARIVLGLPLFALCVWFVWLIVRPASRRPGR</sequence>
<dbReference type="Proteomes" id="UP001072034">
    <property type="component" value="Unassembled WGS sequence"/>
</dbReference>
<dbReference type="InterPro" id="IPR016566">
    <property type="entry name" value="UCP010219"/>
</dbReference>
<keyword evidence="1" id="KW-1133">Transmembrane helix</keyword>
<organism evidence="2 3">
    <name type="scientific">Actinomyces israelii</name>
    <dbReference type="NCBI Taxonomy" id="1659"/>
    <lineage>
        <taxon>Bacteria</taxon>
        <taxon>Bacillati</taxon>
        <taxon>Actinomycetota</taxon>
        <taxon>Actinomycetes</taxon>
        <taxon>Actinomycetales</taxon>
        <taxon>Actinomycetaceae</taxon>
        <taxon>Actinomyces</taxon>
    </lineage>
</organism>
<feature type="transmembrane region" description="Helical" evidence="1">
    <location>
        <begin position="82"/>
        <end position="99"/>
    </location>
</feature>
<evidence type="ECO:0000256" key="1">
    <source>
        <dbReference type="SAM" id="Phobius"/>
    </source>
</evidence>
<dbReference type="Pfam" id="PF11361">
    <property type="entry name" value="DUF3159"/>
    <property type="match status" value="1"/>
</dbReference>
<evidence type="ECO:0000313" key="2">
    <source>
        <dbReference type="EMBL" id="MCZ0856562.1"/>
    </source>
</evidence>
<evidence type="ECO:0000313" key="3">
    <source>
        <dbReference type="Proteomes" id="UP001072034"/>
    </source>
</evidence>
<feature type="transmembrane region" description="Helical" evidence="1">
    <location>
        <begin position="211"/>
        <end position="229"/>
    </location>
</feature>
<feature type="transmembrane region" description="Helical" evidence="1">
    <location>
        <begin position="174"/>
        <end position="191"/>
    </location>
</feature>
<proteinExistence type="predicted"/>
<name>A0ABT4I4A9_9ACTO</name>